<dbReference type="OrthoDB" id="6398428at2"/>
<protein>
    <submittedName>
        <fullName evidence="2">Uncharacterized protein</fullName>
    </submittedName>
</protein>
<evidence type="ECO:0000313" key="3">
    <source>
        <dbReference type="Proteomes" id="UP000288212"/>
    </source>
</evidence>
<feature type="transmembrane region" description="Helical" evidence="1">
    <location>
        <begin position="222"/>
        <end position="242"/>
    </location>
</feature>
<keyword evidence="1" id="KW-0472">Membrane</keyword>
<dbReference type="RefSeq" id="WP_126792086.1">
    <property type="nucleotide sequence ID" value="NZ_PIPI01000003.1"/>
</dbReference>
<gene>
    <name evidence="2" type="ORF">CWE06_05760</name>
</gene>
<comment type="caution">
    <text evidence="2">The sequence shown here is derived from an EMBL/GenBank/DDBJ whole genome shotgun (WGS) entry which is preliminary data.</text>
</comment>
<feature type="transmembrane region" description="Helical" evidence="1">
    <location>
        <begin position="190"/>
        <end position="216"/>
    </location>
</feature>
<keyword evidence="3" id="KW-1185">Reference proteome</keyword>
<keyword evidence="1" id="KW-1133">Transmembrane helix</keyword>
<dbReference type="EMBL" id="PIPI01000003">
    <property type="protein sequence ID" value="RUO20134.1"/>
    <property type="molecule type" value="Genomic_DNA"/>
</dbReference>
<organism evidence="2 3">
    <name type="scientific">Aliidiomarina haloalkalitolerans</name>
    <dbReference type="NCBI Taxonomy" id="859059"/>
    <lineage>
        <taxon>Bacteria</taxon>
        <taxon>Pseudomonadati</taxon>
        <taxon>Pseudomonadota</taxon>
        <taxon>Gammaproteobacteria</taxon>
        <taxon>Alteromonadales</taxon>
        <taxon>Idiomarinaceae</taxon>
        <taxon>Aliidiomarina</taxon>
    </lineage>
</organism>
<proteinExistence type="predicted"/>
<evidence type="ECO:0000256" key="1">
    <source>
        <dbReference type="SAM" id="Phobius"/>
    </source>
</evidence>
<sequence length="337" mass="37331">MNFHRLTRFPKHTFPGDLATGNAAIDQYLRDLDARLVGSQGVRKITLEETRDHLLESTDHMVAAGQPIEKAAEQAVVNFGDVEVHAKSQRQERYKLFVTMFFRFGLTFATLMFLMSLMSTASFLGEEKAERSLLENLPTMATIFIFNATFFGFFMSYWYTFAFTQAKPEPVKLSTKGEVLEVYSQKGSKYAAIFLLIVMGGISLSCLAGLFGWGYMAPTGTALNVILFLLGAQLAIGGCVAWDRYELTQDTLTIRSFTGNHTVPRAGIVDLKEKPFWCSFVGLGIGKHYALIWRDDAGQQHSINLVLNGEMHNSDSLIATLKATANDSVSVADGNSN</sequence>
<evidence type="ECO:0000313" key="2">
    <source>
        <dbReference type="EMBL" id="RUO20134.1"/>
    </source>
</evidence>
<feature type="transmembrane region" description="Helical" evidence="1">
    <location>
        <begin position="137"/>
        <end position="159"/>
    </location>
</feature>
<name>A0A432VUC8_9GAMM</name>
<reference evidence="2 3" key="1">
    <citation type="journal article" date="2011" name="Front. Microbiol.">
        <title>Genomic signatures of strain selection and enhancement in Bacillus atrophaeus var. globigii, a historical biowarfare simulant.</title>
        <authorList>
            <person name="Gibbons H.S."/>
            <person name="Broomall S.M."/>
            <person name="McNew L.A."/>
            <person name="Daligault H."/>
            <person name="Chapman C."/>
            <person name="Bruce D."/>
            <person name="Karavis M."/>
            <person name="Krepps M."/>
            <person name="McGregor P.A."/>
            <person name="Hong C."/>
            <person name="Park K.H."/>
            <person name="Akmal A."/>
            <person name="Feldman A."/>
            <person name="Lin J.S."/>
            <person name="Chang W.E."/>
            <person name="Higgs B.W."/>
            <person name="Demirev P."/>
            <person name="Lindquist J."/>
            <person name="Liem A."/>
            <person name="Fochler E."/>
            <person name="Read T.D."/>
            <person name="Tapia R."/>
            <person name="Johnson S."/>
            <person name="Bishop-Lilly K.A."/>
            <person name="Detter C."/>
            <person name="Han C."/>
            <person name="Sozhamannan S."/>
            <person name="Rosenzweig C.N."/>
            <person name="Skowronski E.W."/>
        </authorList>
    </citation>
    <scope>NUCLEOTIDE SEQUENCE [LARGE SCALE GENOMIC DNA]</scope>
    <source>
        <strain evidence="2 3">AK5</strain>
    </source>
</reference>
<dbReference type="Proteomes" id="UP000288212">
    <property type="component" value="Unassembled WGS sequence"/>
</dbReference>
<dbReference type="AlphaFoldDB" id="A0A432VUC8"/>
<feature type="transmembrane region" description="Helical" evidence="1">
    <location>
        <begin position="96"/>
        <end position="117"/>
    </location>
</feature>
<keyword evidence="1" id="KW-0812">Transmembrane</keyword>
<accession>A0A432VUC8</accession>